<name>A0A165PNI3_9APHY</name>
<dbReference type="AlphaFoldDB" id="A0A165PNI3"/>
<evidence type="ECO:0000313" key="1">
    <source>
        <dbReference type="EMBL" id="KZT68432.1"/>
    </source>
</evidence>
<sequence length="60" mass="6430">MARLVTAMDVGKARNSDSVEITPDVAFITGAVCHPGPFVCSIRPRSEKAKQLILDSCVNL</sequence>
<dbReference type="Proteomes" id="UP000076727">
    <property type="component" value="Unassembled WGS sequence"/>
</dbReference>
<dbReference type="OrthoDB" id="3255500at2759"/>
<keyword evidence="2" id="KW-1185">Reference proteome</keyword>
<dbReference type="EMBL" id="KV429066">
    <property type="protein sequence ID" value="KZT68432.1"/>
    <property type="molecule type" value="Genomic_DNA"/>
</dbReference>
<organism evidence="1 2">
    <name type="scientific">Daedalea quercina L-15889</name>
    <dbReference type="NCBI Taxonomy" id="1314783"/>
    <lineage>
        <taxon>Eukaryota</taxon>
        <taxon>Fungi</taxon>
        <taxon>Dikarya</taxon>
        <taxon>Basidiomycota</taxon>
        <taxon>Agaricomycotina</taxon>
        <taxon>Agaricomycetes</taxon>
        <taxon>Polyporales</taxon>
        <taxon>Fomitopsis</taxon>
    </lineage>
</organism>
<protein>
    <submittedName>
        <fullName evidence="1">Uncharacterized protein</fullName>
    </submittedName>
</protein>
<accession>A0A165PNI3</accession>
<gene>
    <name evidence="1" type="ORF">DAEQUDRAFT_766245</name>
</gene>
<evidence type="ECO:0000313" key="2">
    <source>
        <dbReference type="Proteomes" id="UP000076727"/>
    </source>
</evidence>
<proteinExistence type="predicted"/>
<dbReference type="STRING" id="1314783.A0A165PNI3"/>
<reference evidence="1 2" key="1">
    <citation type="journal article" date="2016" name="Mol. Biol. Evol.">
        <title>Comparative Genomics of Early-Diverging Mushroom-Forming Fungi Provides Insights into the Origins of Lignocellulose Decay Capabilities.</title>
        <authorList>
            <person name="Nagy L.G."/>
            <person name="Riley R."/>
            <person name="Tritt A."/>
            <person name="Adam C."/>
            <person name="Daum C."/>
            <person name="Floudas D."/>
            <person name="Sun H."/>
            <person name="Yadav J.S."/>
            <person name="Pangilinan J."/>
            <person name="Larsson K.H."/>
            <person name="Matsuura K."/>
            <person name="Barry K."/>
            <person name="Labutti K."/>
            <person name="Kuo R."/>
            <person name="Ohm R.A."/>
            <person name="Bhattacharya S.S."/>
            <person name="Shirouzu T."/>
            <person name="Yoshinaga Y."/>
            <person name="Martin F.M."/>
            <person name="Grigoriev I.V."/>
            <person name="Hibbett D.S."/>
        </authorList>
    </citation>
    <scope>NUCLEOTIDE SEQUENCE [LARGE SCALE GENOMIC DNA]</scope>
    <source>
        <strain evidence="1 2">L-15889</strain>
    </source>
</reference>